<dbReference type="CDD" id="cd02440">
    <property type="entry name" value="AdoMet_MTases"/>
    <property type="match status" value="1"/>
</dbReference>
<dbReference type="InterPro" id="IPR019874">
    <property type="entry name" value="RF_methyltr_PrmC"/>
</dbReference>
<dbReference type="Proteomes" id="UP000240357">
    <property type="component" value="Unassembled WGS sequence"/>
</dbReference>
<organism evidence="8 9">
    <name type="scientific">Adhaeribacter arboris</name>
    <dbReference type="NCBI Taxonomy" id="2072846"/>
    <lineage>
        <taxon>Bacteria</taxon>
        <taxon>Pseudomonadati</taxon>
        <taxon>Bacteroidota</taxon>
        <taxon>Cytophagia</taxon>
        <taxon>Cytophagales</taxon>
        <taxon>Hymenobacteraceae</taxon>
        <taxon>Adhaeribacter</taxon>
    </lineage>
</organism>
<dbReference type="InterPro" id="IPR004556">
    <property type="entry name" value="HemK-like"/>
</dbReference>
<protein>
    <recommendedName>
        <fullName evidence="5">Release factor glutamine methyltransferase</fullName>
        <shortName evidence="5">RF MTase</shortName>
        <ecNumber evidence="5">2.1.1.297</ecNumber>
    </recommendedName>
    <alternativeName>
        <fullName evidence="5">N5-glutamine methyltransferase PrmC</fullName>
    </alternativeName>
    <alternativeName>
        <fullName evidence="5">Protein-(glutamine-N5) MTase PrmC</fullName>
    </alternativeName>
    <alternativeName>
        <fullName evidence="5">Protein-glutamine N-methyltransferase PrmC</fullName>
    </alternativeName>
</protein>
<dbReference type="PANTHER" id="PTHR18895">
    <property type="entry name" value="HEMK METHYLTRANSFERASE"/>
    <property type="match status" value="1"/>
</dbReference>
<comment type="catalytic activity">
    <reaction evidence="4 5">
        <text>L-glutaminyl-[peptide chain release factor] + S-adenosyl-L-methionine = N(5)-methyl-L-glutaminyl-[peptide chain release factor] + S-adenosyl-L-homocysteine + H(+)</text>
        <dbReference type="Rhea" id="RHEA:42896"/>
        <dbReference type="Rhea" id="RHEA-COMP:10271"/>
        <dbReference type="Rhea" id="RHEA-COMP:10272"/>
        <dbReference type="ChEBI" id="CHEBI:15378"/>
        <dbReference type="ChEBI" id="CHEBI:30011"/>
        <dbReference type="ChEBI" id="CHEBI:57856"/>
        <dbReference type="ChEBI" id="CHEBI:59789"/>
        <dbReference type="ChEBI" id="CHEBI:61891"/>
        <dbReference type="EC" id="2.1.1.297"/>
    </reaction>
</comment>
<evidence type="ECO:0000259" key="7">
    <source>
        <dbReference type="Pfam" id="PF17827"/>
    </source>
</evidence>
<evidence type="ECO:0000256" key="4">
    <source>
        <dbReference type="ARBA" id="ARBA00048391"/>
    </source>
</evidence>
<dbReference type="NCBIfam" id="TIGR00536">
    <property type="entry name" value="hemK_fam"/>
    <property type="match status" value="1"/>
</dbReference>
<comment type="function">
    <text evidence="5">Methylates the class 1 translation termination release factors RF1/PrfA and RF2/PrfB on the glutamine residue of the universally conserved GGQ motif.</text>
</comment>
<dbReference type="Pfam" id="PF05175">
    <property type="entry name" value="MTS"/>
    <property type="match status" value="1"/>
</dbReference>
<comment type="similarity">
    <text evidence="5">Belongs to the protein N5-glutamine methyltransferase family. PrmC subfamily.</text>
</comment>
<keyword evidence="3 5" id="KW-0949">S-adenosyl-L-methionine</keyword>
<evidence type="ECO:0000256" key="3">
    <source>
        <dbReference type="ARBA" id="ARBA00022691"/>
    </source>
</evidence>
<dbReference type="RefSeq" id="WP_106931575.1">
    <property type="nucleotide sequence ID" value="NZ_PYFT01000001.1"/>
</dbReference>
<dbReference type="GO" id="GO:0102559">
    <property type="term" value="F:peptide chain release factor N(5)-glutamine methyltransferase activity"/>
    <property type="evidence" value="ECO:0007669"/>
    <property type="project" value="UniProtKB-EC"/>
</dbReference>
<dbReference type="InterPro" id="IPR050320">
    <property type="entry name" value="N5-glutamine_MTase"/>
</dbReference>
<dbReference type="GO" id="GO:0003676">
    <property type="term" value="F:nucleic acid binding"/>
    <property type="evidence" value="ECO:0007669"/>
    <property type="project" value="InterPro"/>
</dbReference>
<dbReference type="EMBL" id="PYFT01000001">
    <property type="protein sequence ID" value="PSR55397.1"/>
    <property type="molecule type" value="Genomic_DNA"/>
</dbReference>
<reference evidence="8 9" key="1">
    <citation type="submission" date="2018-03" db="EMBL/GenBank/DDBJ databases">
        <title>Adhaeribacter sp. HMF7605 Genome sequencing and assembly.</title>
        <authorList>
            <person name="Kang H."/>
            <person name="Kang J."/>
            <person name="Cha I."/>
            <person name="Kim H."/>
            <person name="Joh K."/>
        </authorList>
    </citation>
    <scope>NUCLEOTIDE SEQUENCE [LARGE SCALE GENOMIC DNA]</scope>
    <source>
        <strain evidence="8 9">HMF7605</strain>
    </source>
</reference>
<comment type="caution">
    <text evidence="5">Lacks conserved residue(s) required for the propagation of feature annotation.</text>
</comment>
<dbReference type="AlphaFoldDB" id="A0A2T2YIR8"/>
<feature type="binding site" evidence="5">
    <location>
        <position position="190"/>
    </location>
    <ligand>
        <name>S-adenosyl-L-methionine</name>
        <dbReference type="ChEBI" id="CHEBI:59789"/>
    </ligand>
</feature>
<evidence type="ECO:0000256" key="5">
    <source>
        <dbReference type="HAMAP-Rule" id="MF_02126"/>
    </source>
</evidence>
<evidence type="ECO:0000256" key="2">
    <source>
        <dbReference type="ARBA" id="ARBA00022679"/>
    </source>
</evidence>
<dbReference type="Gene3D" id="1.10.8.10">
    <property type="entry name" value="DNA helicase RuvA subunit, C-terminal domain"/>
    <property type="match status" value="1"/>
</dbReference>
<dbReference type="InterPro" id="IPR002052">
    <property type="entry name" value="DNA_methylase_N6_adenine_CS"/>
</dbReference>
<feature type="binding site" evidence="5">
    <location>
        <begin position="190"/>
        <end position="193"/>
    </location>
    <ligand>
        <name>substrate</name>
    </ligand>
</feature>
<dbReference type="HAMAP" id="MF_02126">
    <property type="entry name" value="RF_methyltr_PrmC"/>
    <property type="match status" value="1"/>
</dbReference>
<dbReference type="PANTHER" id="PTHR18895:SF74">
    <property type="entry name" value="MTRF1L RELEASE FACTOR GLUTAMINE METHYLTRANSFERASE"/>
    <property type="match status" value="1"/>
</dbReference>
<dbReference type="NCBIfam" id="TIGR03534">
    <property type="entry name" value="RF_mod_PrmC"/>
    <property type="match status" value="1"/>
</dbReference>
<dbReference type="Pfam" id="PF17827">
    <property type="entry name" value="PrmC_N"/>
    <property type="match status" value="1"/>
</dbReference>
<sequence>MKNLQNLLDYLTQELNLIYDLSEANSIAWLLVEHELGWNRTQISLRKQEPISPEIWQKFTPYLQRLQNHEPLQYITGYAHFYDLELRVTPDVLIPRPETEELVQLTIQENKSLPDLQILDVGTGSGCIAIALSKNLPQATVYGLDVSEPALAVARGNAEQYQLPIHWLQHDIFTSPLPLPPQSLHVLVSNPPYVLESEKNLMRRNVLDFEPPLALFVPDTDALIYYQRIAEVAQQLLLPAGKLYFEINEKYATALETLLQEYHFQNIRTHTDLFGKDRFVSAAYPDTK</sequence>
<dbReference type="PROSITE" id="PS00092">
    <property type="entry name" value="N6_MTASE"/>
    <property type="match status" value="1"/>
</dbReference>
<evidence type="ECO:0000259" key="6">
    <source>
        <dbReference type="Pfam" id="PF05175"/>
    </source>
</evidence>
<keyword evidence="9" id="KW-1185">Reference proteome</keyword>
<dbReference type="InterPro" id="IPR007848">
    <property type="entry name" value="Small_mtfrase_dom"/>
</dbReference>
<dbReference type="Gene3D" id="3.40.50.150">
    <property type="entry name" value="Vaccinia Virus protein VP39"/>
    <property type="match status" value="1"/>
</dbReference>
<dbReference type="InterPro" id="IPR040758">
    <property type="entry name" value="PrmC_N"/>
</dbReference>
<keyword evidence="2 5" id="KW-0808">Transferase</keyword>
<evidence type="ECO:0000313" key="8">
    <source>
        <dbReference type="EMBL" id="PSR55397.1"/>
    </source>
</evidence>
<accession>A0A2T2YIR8</accession>
<keyword evidence="1 5" id="KW-0489">Methyltransferase</keyword>
<dbReference type="InterPro" id="IPR029063">
    <property type="entry name" value="SAM-dependent_MTases_sf"/>
</dbReference>
<gene>
    <name evidence="5 8" type="primary">prmC</name>
    <name evidence="8" type="ORF">AHMF7605_18745</name>
</gene>
<dbReference type="EC" id="2.1.1.297" evidence="5"/>
<evidence type="ECO:0000313" key="9">
    <source>
        <dbReference type="Proteomes" id="UP000240357"/>
    </source>
</evidence>
<feature type="binding site" evidence="5">
    <location>
        <position position="145"/>
    </location>
    <ligand>
        <name>S-adenosyl-L-methionine</name>
        <dbReference type="ChEBI" id="CHEBI:59789"/>
    </ligand>
</feature>
<dbReference type="OrthoDB" id="9800643at2"/>
<feature type="binding site" evidence="5">
    <location>
        <begin position="122"/>
        <end position="126"/>
    </location>
    <ligand>
        <name>S-adenosyl-L-methionine</name>
        <dbReference type="ChEBI" id="CHEBI:59789"/>
    </ligand>
</feature>
<dbReference type="GO" id="GO:0032259">
    <property type="term" value="P:methylation"/>
    <property type="evidence" value="ECO:0007669"/>
    <property type="project" value="UniProtKB-KW"/>
</dbReference>
<feature type="domain" description="Release factor glutamine methyltransferase N-terminal" evidence="7">
    <location>
        <begin position="7"/>
        <end position="77"/>
    </location>
</feature>
<dbReference type="SUPFAM" id="SSF53335">
    <property type="entry name" value="S-adenosyl-L-methionine-dependent methyltransferases"/>
    <property type="match status" value="1"/>
</dbReference>
<proteinExistence type="inferred from homology"/>
<comment type="caution">
    <text evidence="8">The sequence shown here is derived from an EMBL/GenBank/DDBJ whole genome shotgun (WGS) entry which is preliminary data.</text>
</comment>
<name>A0A2T2YIR8_9BACT</name>
<evidence type="ECO:0000256" key="1">
    <source>
        <dbReference type="ARBA" id="ARBA00022603"/>
    </source>
</evidence>
<feature type="domain" description="Methyltransferase small" evidence="6">
    <location>
        <begin position="114"/>
        <end position="198"/>
    </location>
</feature>